<comment type="caution">
    <text evidence="2">The sequence shown here is derived from an EMBL/GenBank/DDBJ whole genome shotgun (WGS) entry which is preliminary data.</text>
</comment>
<keyword evidence="1" id="KW-0472">Membrane</keyword>
<organism evidence="2 3">
    <name type="scientific">Diploptera punctata</name>
    <name type="common">Pacific beetle cockroach</name>
    <dbReference type="NCBI Taxonomy" id="6984"/>
    <lineage>
        <taxon>Eukaryota</taxon>
        <taxon>Metazoa</taxon>
        <taxon>Ecdysozoa</taxon>
        <taxon>Arthropoda</taxon>
        <taxon>Hexapoda</taxon>
        <taxon>Insecta</taxon>
        <taxon>Pterygota</taxon>
        <taxon>Neoptera</taxon>
        <taxon>Polyneoptera</taxon>
        <taxon>Dictyoptera</taxon>
        <taxon>Blattodea</taxon>
        <taxon>Blaberoidea</taxon>
        <taxon>Blaberidae</taxon>
        <taxon>Diplopterinae</taxon>
        <taxon>Diploptera</taxon>
    </lineage>
</organism>
<feature type="non-terminal residue" evidence="2">
    <location>
        <position position="1"/>
    </location>
</feature>
<reference evidence="2" key="1">
    <citation type="journal article" date="2023" name="IScience">
        <title>Live-bearing cockroach genome reveals convergent evolutionary mechanisms linked to viviparity in insects and beyond.</title>
        <authorList>
            <person name="Fouks B."/>
            <person name="Harrison M.C."/>
            <person name="Mikhailova A.A."/>
            <person name="Marchal E."/>
            <person name="English S."/>
            <person name="Carruthers M."/>
            <person name="Jennings E.C."/>
            <person name="Chiamaka E.L."/>
            <person name="Frigard R.A."/>
            <person name="Pippel M."/>
            <person name="Attardo G.M."/>
            <person name="Benoit J.B."/>
            <person name="Bornberg-Bauer E."/>
            <person name="Tobe S.S."/>
        </authorList>
    </citation>
    <scope>NUCLEOTIDE SEQUENCE</scope>
    <source>
        <strain evidence="2">Stay&amp;Tobe</strain>
    </source>
</reference>
<evidence type="ECO:0000313" key="2">
    <source>
        <dbReference type="EMBL" id="KAJ9574551.1"/>
    </source>
</evidence>
<name>A0AAD7Z628_DIPPU</name>
<feature type="non-terminal residue" evidence="2">
    <location>
        <position position="76"/>
    </location>
</feature>
<proteinExistence type="predicted"/>
<dbReference type="AlphaFoldDB" id="A0AAD7Z628"/>
<gene>
    <name evidence="2" type="ORF">L9F63_008290</name>
</gene>
<evidence type="ECO:0000256" key="1">
    <source>
        <dbReference type="SAM" id="Phobius"/>
    </source>
</evidence>
<keyword evidence="1" id="KW-0812">Transmembrane</keyword>
<sequence length="76" mass="8694">PRLITSPYFILSFFNLSKVSRSPCLTPEFTSITSLSALLHFNLTLVYIKAIIVLNSYVLNCFISSFQFCQILYFTS</sequence>
<reference evidence="2" key="2">
    <citation type="submission" date="2023-05" db="EMBL/GenBank/DDBJ databases">
        <authorList>
            <person name="Fouks B."/>
        </authorList>
    </citation>
    <scope>NUCLEOTIDE SEQUENCE</scope>
    <source>
        <strain evidence="2">Stay&amp;Tobe</strain>
        <tissue evidence="2">Testes</tissue>
    </source>
</reference>
<protein>
    <submittedName>
        <fullName evidence="2">Uncharacterized protein</fullName>
    </submittedName>
</protein>
<dbReference type="EMBL" id="JASPKZ010010279">
    <property type="protein sequence ID" value="KAJ9574551.1"/>
    <property type="molecule type" value="Genomic_DNA"/>
</dbReference>
<accession>A0AAD7Z628</accession>
<evidence type="ECO:0000313" key="3">
    <source>
        <dbReference type="Proteomes" id="UP001233999"/>
    </source>
</evidence>
<dbReference type="Proteomes" id="UP001233999">
    <property type="component" value="Unassembled WGS sequence"/>
</dbReference>
<keyword evidence="3" id="KW-1185">Reference proteome</keyword>
<feature type="transmembrane region" description="Helical" evidence="1">
    <location>
        <begin position="45"/>
        <end position="74"/>
    </location>
</feature>
<keyword evidence="1" id="KW-1133">Transmembrane helix</keyword>